<dbReference type="EMBL" id="BT134175">
    <property type="protein sequence ID" value="AFK33970.1"/>
    <property type="molecule type" value="mRNA"/>
</dbReference>
<accession>I3S128</accession>
<organism evidence="2">
    <name type="scientific">Lotus japonicus</name>
    <name type="common">Lotus corniculatus var. japonicus</name>
    <dbReference type="NCBI Taxonomy" id="34305"/>
    <lineage>
        <taxon>Eukaryota</taxon>
        <taxon>Viridiplantae</taxon>
        <taxon>Streptophyta</taxon>
        <taxon>Embryophyta</taxon>
        <taxon>Tracheophyta</taxon>
        <taxon>Spermatophyta</taxon>
        <taxon>Magnoliopsida</taxon>
        <taxon>eudicotyledons</taxon>
        <taxon>Gunneridae</taxon>
        <taxon>Pentapetalae</taxon>
        <taxon>rosids</taxon>
        <taxon>fabids</taxon>
        <taxon>Fabales</taxon>
        <taxon>Fabaceae</taxon>
        <taxon>Papilionoideae</taxon>
        <taxon>50 kb inversion clade</taxon>
        <taxon>NPAAA clade</taxon>
        <taxon>Hologalegina</taxon>
        <taxon>robinioid clade</taxon>
        <taxon>Loteae</taxon>
        <taxon>Lotus</taxon>
    </lineage>
</organism>
<dbReference type="OMA" id="SFMPQME"/>
<feature type="chain" id="PRO_5003679155" evidence="1">
    <location>
        <begin position="21"/>
        <end position="97"/>
    </location>
</feature>
<protein>
    <submittedName>
        <fullName evidence="2">Uncharacterized protein</fullName>
    </submittedName>
</protein>
<dbReference type="InterPro" id="IPR038930">
    <property type="entry name" value="CEP13/CEP14"/>
</dbReference>
<proteinExistence type="evidence at transcript level"/>
<reference evidence="2" key="1">
    <citation type="submission" date="2012-05" db="EMBL/GenBank/DDBJ databases">
        <authorList>
            <person name="Krishnakumar V."/>
            <person name="Cheung F."/>
            <person name="Xiao Y."/>
            <person name="Chan A."/>
            <person name="Moskal W.A."/>
            <person name="Town C.D."/>
        </authorList>
    </citation>
    <scope>NUCLEOTIDE SEQUENCE</scope>
</reference>
<keyword evidence="1" id="KW-0732">Signal</keyword>
<dbReference type="PANTHER" id="PTHR37180">
    <property type="entry name" value="PRECURSOR OF CEP14"/>
    <property type="match status" value="1"/>
</dbReference>
<feature type="signal peptide" evidence="1">
    <location>
        <begin position="1"/>
        <end position="20"/>
    </location>
</feature>
<dbReference type="GO" id="GO:0006970">
    <property type="term" value="P:response to osmotic stress"/>
    <property type="evidence" value="ECO:0007669"/>
    <property type="project" value="InterPro"/>
</dbReference>
<evidence type="ECO:0000256" key="1">
    <source>
        <dbReference type="SAM" id="SignalP"/>
    </source>
</evidence>
<dbReference type="GO" id="GO:0006995">
    <property type="term" value="P:cellular response to nitrogen starvation"/>
    <property type="evidence" value="ECO:0007669"/>
    <property type="project" value="InterPro"/>
</dbReference>
<dbReference type="PROSITE" id="PS51257">
    <property type="entry name" value="PROKAR_LIPOPROTEIN"/>
    <property type="match status" value="1"/>
</dbReference>
<evidence type="ECO:0000313" key="2">
    <source>
        <dbReference type="EMBL" id="AFK33970.1"/>
    </source>
</evidence>
<sequence>MARIGTLLVLFSVLFASLCSCPEGRKLHIGSAKHSMKVDPSSSSCRSLFLSSLPKGNVPTSTPSKKGHSVEVDEKLIARHLTERLLLRSVPSPGAGH</sequence>
<name>I3S128_LOTJA</name>
<dbReference type="PANTHER" id="PTHR37180:SF2">
    <property type="entry name" value="PRECURSOR OF CEP14"/>
    <property type="match status" value="1"/>
</dbReference>
<dbReference type="AlphaFoldDB" id="I3S128"/>